<feature type="compositionally biased region" description="Basic and acidic residues" evidence="2">
    <location>
        <begin position="2659"/>
        <end position="2673"/>
    </location>
</feature>
<keyword evidence="4" id="KW-0732">Signal</keyword>
<reference evidence="6" key="1">
    <citation type="submission" date="2016-05" db="EMBL/GenBank/DDBJ databases">
        <authorList>
            <person name="Naeem Raeece"/>
        </authorList>
    </citation>
    <scope>NUCLEOTIDE SEQUENCE [LARGE SCALE GENOMIC DNA]</scope>
</reference>
<feature type="region of interest" description="Disordered" evidence="2">
    <location>
        <begin position="131"/>
        <end position="153"/>
    </location>
</feature>
<dbReference type="EMBL" id="FLQU01001093">
    <property type="protein sequence ID" value="SBS91353.1"/>
    <property type="molecule type" value="Genomic_DNA"/>
</dbReference>
<protein>
    <submittedName>
        <fullName evidence="5">Reticulocyte binding protein 2b (RBP2b)</fullName>
    </submittedName>
</protein>
<feature type="compositionally biased region" description="Basic residues" evidence="2">
    <location>
        <begin position="139"/>
        <end position="149"/>
    </location>
</feature>
<evidence type="ECO:0000256" key="1">
    <source>
        <dbReference type="SAM" id="Coils"/>
    </source>
</evidence>
<proteinExistence type="predicted"/>
<evidence type="ECO:0000256" key="2">
    <source>
        <dbReference type="SAM" id="MobiDB-lite"/>
    </source>
</evidence>
<feature type="transmembrane region" description="Helical" evidence="3">
    <location>
        <begin position="2680"/>
        <end position="2701"/>
    </location>
</feature>
<sequence length="2743" mass="322571">MGKKILLAIFYQFLFLYFVLSKDGNRSKSKKLRKELKLIPINSNLVKNSTLENNNGEKKHITTSNGNINNKEVRESHVHNGSSFVTLKDHVSTRKSSYYPFIKRDNFHKFDIDNNKSKNINNEFNTAINSFIQKNTKSPPRKPAPRRRPTNYPKPVVAENLEYIDAMDTHNNVISQLQPHHLYIYYFSEMTHFTTYYNEIKETYKKNYEQRIKNLSNEIAKGINVCAAQKNDLKNSMISLEDPEKHKILPTIYKTKTSEYKTKKEKYISCLLESYNKNFSEISKIKLDTLDILAKIECRNICSTQKYIDKIGAYLLKVKEFNYEKYNNYRTKVMETYNNGVDVLHTIETEIGSKFSKDVTKFIQDELKYIIERLDYHLNRVKYGFDEIEKLSKTNILSQVTGPTLRTYYDKLAYFYALFKLSSESIGYAEYGIKKKEEVLYKSFENFEKDIQNKIIYYTESEFFIKEVNYDIAYCKRELSYAEDVYKRKYKIISEHVNYSNDKIRETKVIFDRDKKKLDEVLDKLRIIIHDMSNKLKWNTLKRDDINRRRKIKYRTNGKERAIYLLNLIKDIRNYKPELTKNFNEIKEIYKGVDPIKIKMEVFKKTVENSAIQLEGLIIDEKANRPVKEDIKRKMEHISKNIDNIKKIITTDEEINKNILEIDELIKGSSSNMSHYTNKKTEFYEKLKSIINKHFGDKLQEFLSKAKQFLNENKSFFDRAYTINNMQKLLEETNEIYDRMKNMEFDNVSKVLVDINKESKNLLDLKDDIYKENLKNLKGEMLNNNDQLKNKYKDLTNMIDEYKKEKTKFVEYRDKINKRENNFLSTLLEIDSDTSEEQNDYTNFLTHKVTIADKETKISNEIYKIKEYITGVQNKIPSYIETLKKLDAHKENTYSEFTQLLHDFDKEKIDLELSKYENEFKDEKEIIHNIIKETENSNSNIDTIKILNTTINRSNDNNTSIEGLIKNKKHLKEKIEEYIEEVNKDELIKENEKTKLLNEVNGKNNQVDKELADAVIHDLKKKIENSLRYCESAKKEIQNNKGKRFEITEKDKIDWNSIQIEIEKLNKSHQLLSEEVEKIIVEQYKERITLIYKHITEEGNRINEKAQENINTLEQMKNRLNTLAFNTNNEKTMDSTIQAKLSTLKENVTILLTEIEKKNNKLINVKERSNGYMQQSNEIKDEGIEFTKKRSNMKNIYEELKKLFEELSDIEKEQITFNKISDTELEYEKILIDRVMKQINDENEITKHVMAEIESAVKKIEEIKLQIDNPLQKDISNFQYSVFNEQSKINKSNVEQNVSSAMEKREKANKSGDINEVKELKEKINENMKEVTKEKNAMQEALKQIKNITHLLISNNAESVILEILKSTKNAEDFSIQSINKFNKTDDVLNDVQMKVRKANEHKEKIMENLDNDQIDEKVNAIKKIEQEIIQKKEEMNKYIREAEEHKKQYSSEILNANRGKTKIEILKTHNVNKGTNFKEIDTKEAYGNISKSEDLLKEIESKEKVAKQNLESLLEQEKRIKNILSESSILAFRTKSNKSRNKAEEIMGEIKTEYTTIQEKLQNFQEKLNHLSEESTIKDASNDFDNEMSMNANVTIEHNLGSVKQSLLDIGNIKKEVDQILDTAKETLNLIKQNSENGGNNPLENAEKKEANYIKYLDKMEKEKQHIKEKRTKLSEIDSDIQSIEKKLKENKKNYEIGLLKKVHETAKNRKSFMDSAEEKMVKTMREFTSLFNRFDLKDYKFEENLDNNKKKINQYKNEFDTSYKIIEDHVQKVSSNSTDYTEANRLKIEAVKEEGKLRNKEEETKKYLKDVEKMESLRLIYHIKEHLGEIMKKSEKKYSEVNENYNDIKGFIHYIENSDDENSSLEKLRQATDKNEGIQNKTHHEYINEAKNMLEHIVNAADFIGIKVKTGLKLTEISTQADLKETSELIFESKPEIKIETESMSKNRIELDVYNNIQVAYKHALDILTNSKKIDNKQEECDKLIQGGNDICLKIKLINDLKSKVNSTKKKENFISSKIDDTLQKLNDLNKIKCNYNNDNNILEKLKSEKLKEIIRLFNESKSNSQCESKLNEIKEKFDNNKQTLNELEQEVLTYKANETFNENIEKENISVDEMSKKLDDIENYIKNVNYSLDALLEKGKECEISTYKSIKDDLKTKLDEESKIINMIQENAHIYSEHVNNNYKAITNVIGSLNEHFGEKQVNTYTLTNYEKANKSYTELFTAVNESRGIINSMKQEFIEINEQTEISTLEKSTTNLENLYGVLKDKKDQIKDVYKKINLVKLEDINTSSEKYNDMAKIFNEVLHIQKGKIIRNNDNIKRVIAIITNQKNELVNVDSTFSLESIKKFYEIYDIVMTNISELNKFEENNNSEHIKVKTYQENASLLTKEWGNLQQDIDKYEKNEKIKNENEYIIKDVTGYITSINEIIKNSSEEFNKLLESLKENEQLSSKNYTKEFISDITRTIEDIKENFTRTLPEREKLFEIQNNYNEIKGIFDESQINFNLEEFIGKMSKLIRDEREKMGTLDDEIKIKKAIANIKKYNEETRSELSKIDSMLERIKKRKNDMDHLFSYFSKNNINLYNTAKRYLDASYEIVKEVDSRISRIKELLTNFETVLKELEEERTKLLSKNIVEPTTDDKNNLLNVPQEQAKSDIQNAEHEQSENKNHSHAKEATGHVHFAAGIILVLSILSGFAIFAFKDKNEDDNDLNVYDEEFEGSDNLNVNDKEELIEVCFNGTDDV</sequence>
<feature type="coiled-coil region" evidence="1">
    <location>
        <begin position="2031"/>
        <end position="2100"/>
    </location>
</feature>
<feature type="coiled-coil region" evidence="1">
    <location>
        <begin position="2605"/>
        <end position="2632"/>
    </location>
</feature>
<feature type="region of interest" description="Disordered" evidence="2">
    <location>
        <begin position="2652"/>
        <end position="2673"/>
    </location>
</feature>
<feature type="coiled-coil region" evidence="1">
    <location>
        <begin position="1785"/>
        <end position="1819"/>
    </location>
</feature>
<feature type="coiled-coil region" evidence="1">
    <location>
        <begin position="1389"/>
        <end position="1460"/>
    </location>
</feature>
<evidence type="ECO:0000313" key="6">
    <source>
        <dbReference type="Proteomes" id="UP000078560"/>
    </source>
</evidence>
<feature type="coiled-coil region" evidence="1">
    <location>
        <begin position="1644"/>
        <end position="1695"/>
    </location>
</feature>
<feature type="coiled-coil region" evidence="1">
    <location>
        <begin position="1291"/>
        <end position="1348"/>
    </location>
</feature>
<feature type="coiled-coil region" evidence="1">
    <location>
        <begin position="961"/>
        <end position="988"/>
    </location>
</feature>
<accession>A0A1A8WEG4</accession>
<evidence type="ECO:0000256" key="3">
    <source>
        <dbReference type="SAM" id="Phobius"/>
    </source>
</evidence>
<feature type="coiled-coil region" evidence="1">
    <location>
        <begin position="1490"/>
        <end position="1575"/>
    </location>
</feature>
<feature type="coiled-coil region" evidence="1">
    <location>
        <begin position="198"/>
        <end position="225"/>
    </location>
</feature>
<name>A0A1A8WEG4_PLAOA</name>
<keyword evidence="3" id="KW-1133">Transmembrane helix</keyword>
<gene>
    <name evidence="5" type="ORF">POVCU2_0067070</name>
</gene>
<keyword evidence="3" id="KW-0812">Transmembrane</keyword>
<evidence type="ECO:0000313" key="5">
    <source>
        <dbReference type="EMBL" id="SBS91353.1"/>
    </source>
</evidence>
<feature type="coiled-coil region" evidence="1">
    <location>
        <begin position="771"/>
        <end position="805"/>
    </location>
</feature>
<dbReference type="Proteomes" id="UP000078560">
    <property type="component" value="Unassembled WGS sequence"/>
</dbReference>
<feature type="chain" id="PRO_5008380955" evidence="4">
    <location>
        <begin position="22"/>
        <end position="2743"/>
    </location>
</feature>
<organism evidence="5 6">
    <name type="scientific">Plasmodium ovale curtisi</name>
    <dbReference type="NCBI Taxonomy" id="864141"/>
    <lineage>
        <taxon>Eukaryota</taxon>
        <taxon>Sar</taxon>
        <taxon>Alveolata</taxon>
        <taxon>Apicomplexa</taxon>
        <taxon>Aconoidasida</taxon>
        <taxon>Haemosporida</taxon>
        <taxon>Plasmodiidae</taxon>
        <taxon>Plasmodium</taxon>
        <taxon>Plasmodium (Plasmodium)</taxon>
    </lineage>
</organism>
<feature type="signal peptide" evidence="4">
    <location>
        <begin position="1"/>
        <end position="21"/>
    </location>
</feature>
<keyword evidence="1" id="KW-0175">Coiled coil</keyword>
<evidence type="ECO:0000256" key="4">
    <source>
        <dbReference type="SAM" id="SignalP"/>
    </source>
</evidence>
<feature type="coiled-coil region" evidence="1">
    <location>
        <begin position="906"/>
        <end position="933"/>
    </location>
</feature>
<keyword evidence="3" id="KW-0472">Membrane</keyword>
<feature type="coiled-coil region" evidence="1">
    <location>
        <begin position="1062"/>
        <end position="1161"/>
    </location>
</feature>